<dbReference type="AlphaFoldDB" id="A0A0V0QEY1"/>
<gene>
    <name evidence="2" type="ORF">PPERSA_00939</name>
</gene>
<dbReference type="EMBL" id="LDAU01000183">
    <property type="protein sequence ID" value="KRX00712.1"/>
    <property type="molecule type" value="Genomic_DNA"/>
</dbReference>
<evidence type="ECO:0000256" key="1">
    <source>
        <dbReference type="SAM" id="MobiDB-lite"/>
    </source>
</evidence>
<feature type="region of interest" description="Disordered" evidence="1">
    <location>
        <begin position="28"/>
        <end position="60"/>
    </location>
</feature>
<reference evidence="2 3" key="1">
    <citation type="journal article" date="2015" name="Sci. Rep.">
        <title>Genome of the facultative scuticociliatosis pathogen Pseudocohnilembus persalinus provides insight into its virulence through horizontal gene transfer.</title>
        <authorList>
            <person name="Xiong J."/>
            <person name="Wang G."/>
            <person name="Cheng J."/>
            <person name="Tian M."/>
            <person name="Pan X."/>
            <person name="Warren A."/>
            <person name="Jiang C."/>
            <person name="Yuan D."/>
            <person name="Miao W."/>
        </authorList>
    </citation>
    <scope>NUCLEOTIDE SEQUENCE [LARGE SCALE GENOMIC DNA]</scope>
    <source>
        <strain evidence="2">36N120E</strain>
    </source>
</reference>
<keyword evidence="3" id="KW-1185">Reference proteome</keyword>
<proteinExistence type="predicted"/>
<organism evidence="2 3">
    <name type="scientific">Pseudocohnilembus persalinus</name>
    <name type="common">Ciliate</name>
    <dbReference type="NCBI Taxonomy" id="266149"/>
    <lineage>
        <taxon>Eukaryota</taxon>
        <taxon>Sar</taxon>
        <taxon>Alveolata</taxon>
        <taxon>Ciliophora</taxon>
        <taxon>Intramacronucleata</taxon>
        <taxon>Oligohymenophorea</taxon>
        <taxon>Scuticociliatia</taxon>
        <taxon>Philasterida</taxon>
        <taxon>Pseudocohnilembidae</taxon>
        <taxon>Pseudocohnilembus</taxon>
    </lineage>
</organism>
<sequence>MEYKLYRPSQNNVFESDALELPLSDFQEQEQKNDIQQLSQSQDSNLQQQQTQSQNKYNTFQNQNCINEEDQGYLHVDVNDTSQNLTYSMIDSHIASKFKLAQDKIQD</sequence>
<accession>A0A0V0QEY1</accession>
<protein>
    <submittedName>
        <fullName evidence="2">Uncharacterized protein</fullName>
    </submittedName>
</protein>
<name>A0A0V0QEY1_PSEPJ</name>
<evidence type="ECO:0000313" key="2">
    <source>
        <dbReference type="EMBL" id="KRX00712.1"/>
    </source>
</evidence>
<dbReference type="InParanoid" id="A0A0V0QEY1"/>
<comment type="caution">
    <text evidence="2">The sequence shown here is derived from an EMBL/GenBank/DDBJ whole genome shotgun (WGS) entry which is preliminary data.</text>
</comment>
<feature type="compositionally biased region" description="Low complexity" evidence="1">
    <location>
        <begin position="36"/>
        <end position="55"/>
    </location>
</feature>
<dbReference type="Proteomes" id="UP000054937">
    <property type="component" value="Unassembled WGS sequence"/>
</dbReference>
<evidence type="ECO:0000313" key="3">
    <source>
        <dbReference type="Proteomes" id="UP000054937"/>
    </source>
</evidence>